<dbReference type="InterPro" id="IPR050575">
    <property type="entry name" value="BMC_shell"/>
</dbReference>
<dbReference type="Gene3D" id="3.30.70.1710">
    <property type="match status" value="1"/>
</dbReference>
<evidence type="ECO:0000259" key="4">
    <source>
        <dbReference type="PROSITE" id="PS51930"/>
    </source>
</evidence>
<protein>
    <submittedName>
        <fullName evidence="5">Microcompartment protein CcmL/EutN</fullName>
    </submittedName>
</protein>
<dbReference type="PROSITE" id="PS51930">
    <property type="entry name" value="BMC_2"/>
    <property type="match status" value="1"/>
</dbReference>
<dbReference type="RefSeq" id="WP_183592361.1">
    <property type="nucleotide sequence ID" value="NZ_JACHWR010000002.1"/>
</dbReference>
<feature type="domain" description="BMC" evidence="4">
    <location>
        <begin position="4"/>
        <end position="89"/>
    </location>
</feature>
<gene>
    <name evidence="5" type="ORF">FHU40_002208</name>
</gene>
<evidence type="ECO:0000313" key="6">
    <source>
        <dbReference type="Proteomes" id="UP000589626"/>
    </source>
</evidence>
<dbReference type="InterPro" id="IPR044872">
    <property type="entry name" value="CcmK/CsoS1_BMC"/>
</dbReference>
<comment type="similarity">
    <text evidence="3">Belongs to the bacterial microcompartments protein family.</text>
</comment>
<evidence type="ECO:0000256" key="2">
    <source>
        <dbReference type="ARBA" id="ARBA00024446"/>
    </source>
</evidence>
<dbReference type="SUPFAM" id="SSF143414">
    <property type="entry name" value="CcmK-like"/>
    <property type="match status" value="1"/>
</dbReference>
<sequence length="96" mass="9452">MSKAAAFIEAEGMVAVFDAVDAMVKATDVTVEGTMRLGGGIVAVALSGDLATVEEATEIGVATARSLTRGKVASVIFASPSVPVAAIAANTAVIDG</sequence>
<comment type="subcellular location">
    <subcellularLocation>
        <location evidence="1">Bacterial microcompartment</location>
    </subcellularLocation>
</comment>
<reference evidence="5 6" key="1">
    <citation type="submission" date="2020-08" db="EMBL/GenBank/DDBJ databases">
        <title>Sequencing the genomes of 1000 actinobacteria strains.</title>
        <authorList>
            <person name="Klenk H.-P."/>
        </authorList>
    </citation>
    <scope>NUCLEOTIDE SEQUENCE [LARGE SCALE GENOMIC DNA]</scope>
    <source>
        <strain evidence="5 6">DSM 105498</strain>
    </source>
</reference>
<dbReference type="InterPro" id="IPR000249">
    <property type="entry name" value="BMC_dom"/>
</dbReference>
<proteinExistence type="inferred from homology"/>
<keyword evidence="2" id="KW-1283">Bacterial microcompartment</keyword>
<dbReference type="PANTHER" id="PTHR33941:SF11">
    <property type="entry name" value="BACTERIAL MICROCOMPARTMENT SHELL PROTEIN PDUJ"/>
    <property type="match status" value="1"/>
</dbReference>
<dbReference type="GO" id="GO:0031469">
    <property type="term" value="C:bacterial microcompartment"/>
    <property type="evidence" value="ECO:0007669"/>
    <property type="project" value="UniProtKB-SubCell"/>
</dbReference>
<dbReference type="SMART" id="SM00877">
    <property type="entry name" value="BMC"/>
    <property type="match status" value="1"/>
</dbReference>
<keyword evidence="6" id="KW-1185">Reference proteome</keyword>
<evidence type="ECO:0000313" key="5">
    <source>
        <dbReference type="EMBL" id="MBB3042390.1"/>
    </source>
</evidence>
<dbReference type="InterPro" id="IPR037233">
    <property type="entry name" value="CcmK-like_sf"/>
</dbReference>
<dbReference type="PANTHER" id="PTHR33941">
    <property type="entry name" value="PROPANEDIOL UTILIZATION PROTEIN PDUA"/>
    <property type="match status" value="1"/>
</dbReference>
<name>A0A7W4VVF2_9ACTN</name>
<comment type="caution">
    <text evidence="5">The sequence shown here is derived from an EMBL/GenBank/DDBJ whole genome shotgun (WGS) entry which is preliminary data.</text>
</comment>
<accession>A0A7W4VVF2</accession>
<evidence type="ECO:0000256" key="3">
    <source>
        <dbReference type="PROSITE-ProRule" id="PRU01278"/>
    </source>
</evidence>
<dbReference type="Proteomes" id="UP000589626">
    <property type="component" value="Unassembled WGS sequence"/>
</dbReference>
<dbReference type="EMBL" id="JACHWR010000002">
    <property type="protein sequence ID" value="MBB3042390.1"/>
    <property type="molecule type" value="Genomic_DNA"/>
</dbReference>
<organism evidence="5 6">
    <name type="scientific">Nocardioides soli</name>
    <dbReference type="NCBI Taxonomy" id="1036020"/>
    <lineage>
        <taxon>Bacteria</taxon>
        <taxon>Bacillati</taxon>
        <taxon>Actinomycetota</taxon>
        <taxon>Actinomycetes</taxon>
        <taxon>Propionibacteriales</taxon>
        <taxon>Nocardioidaceae</taxon>
        <taxon>Nocardioides</taxon>
    </lineage>
</organism>
<dbReference type="Pfam" id="PF00936">
    <property type="entry name" value="BMC"/>
    <property type="match status" value="1"/>
</dbReference>
<dbReference type="AlphaFoldDB" id="A0A7W4VVF2"/>
<evidence type="ECO:0000256" key="1">
    <source>
        <dbReference type="ARBA" id="ARBA00024322"/>
    </source>
</evidence>